<dbReference type="RefSeq" id="WP_208698614.1">
    <property type="nucleotide sequence ID" value="NZ_JBDJLH010000002.1"/>
</dbReference>
<name>A0ABV0BW50_9SPHI</name>
<dbReference type="InterPro" id="IPR025921">
    <property type="entry name" value="HmuY"/>
</dbReference>
<dbReference type="Pfam" id="PF14064">
    <property type="entry name" value="HmuY"/>
    <property type="match status" value="1"/>
</dbReference>
<dbReference type="EMBL" id="JBDJNQ010000004">
    <property type="protein sequence ID" value="MEN5377587.1"/>
    <property type="molecule type" value="Genomic_DNA"/>
</dbReference>
<dbReference type="Proteomes" id="UP001409291">
    <property type="component" value="Unassembled WGS sequence"/>
</dbReference>
<comment type="caution">
    <text evidence="1">The sequence shown here is derived from an EMBL/GenBank/DDBJ whole genome shotgun (WGS) entry which is preliminary data.</text>
</comment>
<reference evidence="1 2" key="1">
    <citation type="submission" date="2024-04" db="EMBL/GenBank/DDBJ databases">
        <title>WGS of bacteria from Torrens River.</title>
        <authorList>
            <person name="Wyrsch E.R."/>
            <person name="Drigo B."/>
        </authorList>
    </citation>
    <scope>NUCLEOTIDE SEQUENCE [LARGE SCALE GENOMIC DNA]</scope>
    <source>
        <strain evidence="1 2">TWI391</strain>
    </source>
</reference>
<protein>
    <submittedName>
        <fullName evidence="1">HmuY family protein</fullName>
    </submittedName>
</protein>
<gene>
    <name evidence="1" type="ORF">ABE541_09970</name>
</gene>
<sequence length="239" mass="27278">MKLSIKILFYSCIATVFTSCFKPNIEPDILADGKSTIIKDLAGDVNAYVGAGVGGGNPKETRDFYTFLFRFSDQNQTWLKNHTDSVTNFAKTDWDLAFTGQYNGTLFINDGTMENNPAYGNPSRHRVVLIKKPYDQVDSAPEDIEFENSKINAFGIIMDAESSGWYDYNIQRHLVQAMPDRTYVIRLSNGKYVKLQMISVYQGIHNFTPITDLYWPAPYFTFRYFIQEDGTKNLKTSNL</sequence>
<dbReference type="CDD" id="cd12105">
    <property type="entry name" value="HmuY"/>
    <property type="match status" value="1"/>
</dbReference>
<evidence type="ECO:0000313" key="2">
    <source>
        <dbReference type="Proteomes" id="UP001409291"/>
    </source>
</evidence>
<organism evidence="1 2">
    <name type="scientific">Sphingobacterium kitahiroshimense</name>
    <dbReference type="NCBI Taxonomy" id="470446"/>
    <lineage>
        <taxon>Bacteria</taxon>
        <taxon>Pseudomonadati</taxon>
        <taxon>Bacteroidota</taxon>
        <taxon>Sphingobacteriia</taxon>
        <taxon>Sphingobacteriales</taxon>
        <taxon>Sphingobacteriaceae</taxon>
        <taxon>Sphingobacterium</taxon>
    </lineage>
</organism>
<proteinExistence type="predicted"/>
<keyword evidence="2" id="KW-1185">Reference proteome</keyword>
<accession>A0ABV0BW50</accession>
<dbReference type="PROSITE" id="PS51257">
    <property type="entry name" value="PROKAR_LIPOPROTEIN"/>
    <property type="match status" value="1"/>
</dbReference>
<evidence type="ECO:0000313" key="1">
    <source>
        <dbReference type="EMBL" id="MEN5377587.1"/>
    </source>
</evidence>